<feature type="compositionally biased region" description="Polar residues" evidence="1">
    <location>
        <begin position="6642"/>
        <end position="6651"/>
    </location>
</feature>
<keyword evidence="2" id="KW-0472">Membrane</keyword>
<feature type="transmembrane region" description="Helical" evidence="2">
    <location>
        <begin position="6408"/>
        <end position="6433"/>
    </location>
</feature>
<keyword evidence="2" id="KW-1133">Transmembrane helix</keyword>
<evidence type="ECO:0000313" key="3">
    <source>
        <dbReference type="EMBL" id="KAK7198441.1"/>
    </source>
</evidence>
<feature type="region of interest" description="Disordered" evidence="1">
    <location>
        <begin position="6493"/>
        <end position="6543"/>
    </location>
</feature>
<dbReference type="PANTHER" id="PTHR23261:SF77">
    <property type="entry name" value="GROUND-LIKE DOMAIN-CONTAINING PROTEIN"/>
    <property type="match status" value="1"/>
</dbReference>
<feature type="region of interest" description="Disordered" evidence="1">
    <location>
        <begin position="492"/>
        <end position="516"/>
    </location>
</feature>
<feature type="compositionally biased region" description="Low complexity" evidence="1">
    <location>
        <begin position="6675"/>
        <end position="6692"/>
    </location>
</feature>
<sequence>MAVLLGGGAARRRRRRCWPCHVFAVPLPTVVLLPLLVLCMLLCVGAPARAAMTFSTANVQQASLFQTVQLDLQSNPLAQDPSITTGDLLFFVPSTNTALCVYSGTPTASTPGYYAVTAIGSGGYAGQLLFAVSSTVFSAGTMYYPCYLSRSGQTATIMRRGFVAPGASDTLTIWSAIYTSFSMNPASANGGEGPVSLSIVQAAQTGRSLNQGLTGSYTILLVPCGSVVVGGTTVQSNCADLNALVSSCAAVGAASTTPTGVVALSGLQGQATGTVSGSFVVPYLPNTAGYYMCVPYCYSTTAGCGGATTAMSFTVVTSASSTVSSTYTLTFGSADPGVYTRTPTQPQARENGMLSFSGAGLSAQDTVKVVRSSDVCTSSTAALLPNLELGTPQVTTVPGGATTVQVSFLAPDLVTVQAVGRVCYQRAASGLWSSAYLSSTNQAADFTVDVLQPTGFTITSPTPTNPAVGETLTLSFQGSGLDGSVDAAYLSSSDDSNPCNRDGTGGGGASSGGGGSGSAALQRNTYFTCTMQGSSTTTPTCVVTVDPEDTNLAMTLSVCYLKRSASSQQTNYAEISGTLALQARNPTYTVTPYPLYAGQSGQLVFSGVGLSANDAVQLVGPTGTCGDSSATLTTATISSMTEVSPGTTYQYTIVGVAETCIKMCYRQLGSSTWVVARAADGRSAVSSSCAASNAYIASFPVRYTITNLATTGTVGSLLSVGETATVRFTAASGQAFTSSTTPTALKVVQQPDSCVTAPCGTALLAACATAQAAADYTGTVAGSGGVAFTASLQASAAEVRYIVCVATSGGSAAYVPVLPSSQMAATSTAFGFTTAVQNPTLASHSPSTWRVAMNRLSTTFTGVSLNAGTNVVYAVAASALLASYTTADGTQVAVCPPVAQTPTTVLVSSMDTGSSTASSTTVTYTRADRLYDGAVVYLCYSWSAGNMDAHVTMAGFVAVSAAIPSSFDWQTPSDTSGLRASQPVALRFISNVTSLSATSDVVYFYRYVQSANPNPNCYCDPTACATGTRVDYSSNVSMTAATTGAITDDTTILTAPLGFSNYDYSAVYIICYATFGQSADTYMGRVEVDMANPTYYTVSSVAASANRVGAPVTITAIRRCRTNACALTLQDSLLLIPSNVQCSAVPADSTAAAALVNGIVESIGDPVLSVDALSLSRVFVVDVMGTYRVCYRLASATTYSDVVFSAAYTRSVLTVVTANPQVATPVPSAPSAGQFVVMHLDCGTTTLCGTCMTVRLVPGVQASCWTEVAGTYSSNSCLSTTAVQFPEEYFVAGSYTVCYGSSYTTSRRIPGTLTVAAANPSSYAPTATSGYAVYTNQGTDYVLDITGTGLTVADTVFLLPDMGYSCHELRTGAVQGNGQLASWLEPSVSPYPLQLTSTGVSWVVSNHGKRFGIGVLSNTTLCPGNGAPCLLKLCYMRSGTSWAPVTLLAASSAPSGIELVASNPSSIEFDSYPLAIDVYVMATVQGVGLLATDVVTIHSGDCTGAAVTVQVAGAVYVNTAATQWRGVLRVTGAASPCVVCYWRAGAATEVATITFAGQPGVATISITPTPLYYVLSPLNFTSSLAPLSQYQELIVSASFLADGSTGTALSYAQLITADTTVAECNYAPFQSAAAADGVTTITTFPIAVTLSPVTGTTESAGLYQGRLRVASGTYALCMSTTNRVFRTITAARSSGGGGGSSSVSDLVVYNAVPATFTAFPATVMVEQTVTLTFASSADASLAAGDVVQIVDGSLYECGFKNATVLVSGVVAAGSSSSGSTTTTIRLFLPASYVQGGTTVPVAGKSYTICYQRQVGTFATTPLTGGTLDRNFNIRAPVPTRWTSAPQQAQVNAPLTITFYGDSSQPNYLTAADVAFLVSVKDGETPSPTLCTTSAESSSSSGGGAGRVVLTQGTMTKPDAVNTQWAIPVSVLPEGTYVVCYTAANNGEPLYISSPATLVVYPTQSPTGAYLARSAESIANNLQVLQGERVFLLFRTAVALNVVLDNGGSSPAPPATSDVVRVTSDSACSTVLGPGVVDAVPSSFGYAALGLVDPSTGITVPYVHLRVRASVGNYYVCMRRSNRLSWQAYYDFEVVGGLSVNPAVLQVSAAAVSAFTTTPPAPRVWVPHTVVSVTYGGGVTMANMVQFFFVRYTGTGGVTASDEIDHDSCYRPATASQAASSAVTLVNRTLQVYLATPMFTQYSFGVPGTHLLCYQVSGYNIASVYPAALTVANPSPITYAVPTVIAIQNTFTMTFVALDGIFTSDNSNTAQIYTAADAVTMPNCSGAEAPSGGTTRFTTFTAASTVTATVQPRLLASGYFFVCFLTYDQAQYFPVQNAAGGYVFSVGLTGAQRYTVAPSPAYLGQLLHLTITGNQLSSSDHVKVVRVSQTEMSGSDSTTSSGGSYNTQCTSTATNADAGEAAGAAGSTVQSPNGIVADYRPRVNETGTFILCYQSAALANAWVWVTDIHAFTVGPALPTSYSLSVSPPYETEVLYLSIHDGGAAGGRLQSTDAVKLVTRGTGANGFDCTASAETSSAIGLMSYVAGQSSSTVNVYQICGSAVATVTVCYALGGATAALPNWAEVPLQSPPPTYVFAGVSIQANPFVGPLQSGSSGSAVAGWVAPRPYEPFTFYFTSAVTGVAVQRVAFARAPVTVCAVDVSYVTPLLYSKSTSRPSEFTVSLPYAGSYALYLGPQAAATAPYITHGTLLVVGQCDPCAFTPTYALVGGYALLSFPSSVGGSLGNADEVRLFPRSQGLAGRPCDAVTGAYAGVTLTPVAALSTADATVFNVSTGTTEQASTYLGEYYVCYRKTTTVPSGTFAVIAANDGTASLFSIYPADLLTATACPASPMFALETAVFNVTPRSAALYPNVAFSAADVLVVVPTDVLSGLAGGGGCGAITDVGALVTASGGRAQLPTLDVFGAGFSNWYLTFASETATTLYSWCFKLQYDSMFRSISSTSQTVQPENPYEVTTSPPVIIPGSTGVRIQITGSGLLASDQAYIVDSGQSCAETCDRPLTPTDWPGAAHTVQYVNSTTMVVSFSQPINTVVTLGVCYRRTGRYLTRLTNIYVGEPNPISYTVNFVPRVGTRPTLTFTGVNLTSTDAMMIVQPDATCLVRNAVAVGTFLSVSADATTSEFLLALVGTAVIAQSYVVCYQVSTVGAYVEVAPQLQVLDGGPSVLQTSNTPMRGRATVLSVANPMVGDEMYIACVGCSCFDGVEAVLPYGSAHTVAVAKDGSSSSSSGSSSAVVAATIALRVGFNDTLQYPVCYRRSDSGYAQIGGTTSFVTPVQNAPSVLVRRPAAAQYQGQRLSYTFSNYTAAAPLNGGDLVMLVQGSRECWDTPDTHPSGVVVGASPLTGTAVSPGSGEWAAHVPSLGPGVPPDAATLFPLSYALCYRQLTQLEYVSVPYVLETTLMEAADPATFTTQPATVEQGMLQVNMTFAYADVGQTGDTAYVVQFQTLTNTVCDDASSVIVAPRRSAYPVYTLSMSGAAVPGSSNTAVCYIRASATVAEVPQLLTVAQGNPSGYVTNVTSGAEARERQYIEFTILGSGLSAASDAIVFVDVPCASAPQPLTSSAHLARLGDATSTGTEYRVVAQFIAPSSPVSVYVCYRHNSMWREVGAALTLSTAQPLTVTVVSAGGTQTTPRAGQHLYLQLVGGAATAPIGAAVLSGATTGVGTWCHNFTTANVQEPALTITSAAVLDVSVWQVPGYARVCVRNDANTLWADVASSVDAATVYINPPNPLSMDVFPQPPRVGQSVTLQFHLATTASAGDVVRITTVTYEACELAQSIPGFAPSMAVTVVNDTTTSLTLVDTTDALLYRSFNAVGVYRVCYYSATEFSWGVVGGTLAAGSVTVEERVPQSWTIAAGHATIGQEFAIAFHDELGLLQPSAGHDLAWAAPSTVNCGQDPNTCTGCIVFGWNTTLSNSTTAVTTASASVRLDAMNLCYRLAGATAALVPGSLNITTGPIQCVEEASFISGQRQTVVFRLEAGTDVTDDSWRLSFYATTALHCDERYVDSFVPGSAQLQSTTDTSATYSVVWPVGLGVTTDRYTICFSHNGLVGPVCTCGQIDVNTGECFITGTPGAPQSFTPTPQPTYVGQTITLHFTLNESMTAYPPTAIKFVTYVDPLTACDAPAAFTPSGATLTRVSAVAYTYEFKHDYALGSSTLLVCALTDLSTSYGRVASTIVPSSPTTINTLWIRPYIGLTTFPATADYLRAMQTLNLTFTMSSQLSDDLVGVGDTLTVVSDPHNCVESFIASQDPAAVMAMFYLPDTAFLTLPAAVLSANTTLFRTATLATFAANTAGVATHYLCYRLAAGTWAPVLPALSIQAALIDGCSITGALSPTNGDNGGTGAPTNNGGSLRAMYYAPTHVLGTVLFGTLASPAVDAVRVVPQGEWCTNDAAAVFTIGVADAGPSSSTSTVERMAAVFFASLPGTYKLCYRFGTSSNWSPACTSLAVTAPTPTGATAGCWNVGQAVTVTATQALAGYVFTASDRLRLVQGSLPCITSSGSPTTSSDTVTVGDAQQPADGVALTGVTTGQTTYAMAPIFFRSGTTAVRMCYTDAAGNQFAVPMTYASTPAQSLFAIQARQPTSVRLPQQIAQVGQRLFLNFTAASATVTPLLHPYAPLPSPYTPGPAFNGTFDGATLLAISSAVAYTDGRCDVALRAGTLTRASILGVYGAPAQSGGTYVPYTIGNYDPTVAQYYITCYQLATCGVVDSGAPLRVHPSNPSTVYTSVATPRRGQLIDVRFQRDTTSPDAVALTPGSDRGAKQANLASCWTLTDASGRVVQGTADLTYFTTIFHAQAPALAATTVTRSCYKLRDGSWSEVPNGVANVLAANPTHFDTTPTSARVSQVNYLHLYGSGFGSSDRVKLITQSLNCTDASVPPPSFAAYSSGAPTTAITGTSEGWAVTEVSGDGTTATLNFTASATGTFSVCYRLAADTVWTLVYADLTIYERNPAAVTRTPVATLEGELFTLNFTASTQGTSGISASDRVVLYYGASVDCVAPTPEAVAPSVTAPPSRTDLLPQFIAFQLAAGTRGSYTLCYLVAATDVAGGYVPVWGYDVVVVAANPQSVQLYPERASNVHRPNELLTLLFEGWGLVASADKTDAVKLILAGGGGGTGTTDAMCQQNAAAAAVTFYPLYANGTFAEQVWRVSTAGVNTPYAVCYKLNGGQYHVVGDALSITGAASPSGATSPKLGSGGGAALSVGESMLWTLVGANAQSCVADAALLFFSGNDCNDVRYFVNVSALISSGAAAMAAAFPGGAAVVLNCGGATQLRVPSTYPIDAAASSVPLSLCYWSAGNDAVSVLLSNTIALSPGVPPPLSTSLAVTAQVAFSFTLSVTPTTTDWVVLVTDMANCRGITAPANNAYFTDLQYNAATGATTITAAVPEAGMYYVCYAHQQGSCAPSTGRECARVVGVVSASASSPRSWTAQQSPLYVSGTLAVTLAFPSGSDDDVAAQATTALAWLAATAAGAAAAPPPMRDVWVACALSQTTPTAALRRNLTYSSATGVWSLTGLLTHAGRYALCYTAQSTATAPLHLFGPASNAGPVVLASTVAGVHVPPAPTVMTTVTVVLTGGGLSTTDAVVAVAVPAPSPSSAAVEVPGDICTNTAYTPRVASTSPSTPSGTTGLSTMLRNFVFTTTGNYVLCYTPTYSGTTSDIAGGGGGGSTSSSDGSTVATGKATLITATPFTVSPNVVSMTVTSGALEVGVPLDILFTGSGLTASDTAALVYVGGITGPPSAETVCSGSGAVYTAMTSASADGTTATYSTTPTQPGAHMVCFRKSQSSVALLMPERLNVGVRTAVRAVFTVQPGGCAALLACTVQPTVTLLNSSNAATSAPYSTVSAALFLGDGTTAAPAGYLTGDTAYTHVDFTNFSFLALRVSTAGSYVLKATVALPGGSSLIATSTAFTVADDASSIVSVAALSCLPVGLLDRTSGSTANTIDCMIAVTVSNAPGDFTVEVNAGTVGAVTRNGTTSEGLPTYHFLVTAPASSPSTIGLVNYIAIIVAPAAPYERWPVQNSPTTVRLATAAGSRTALGCSAPSNPQLPLSNMVRVGASLSCYVQGVAMVDGQARNIVARPQDLRVTDFYNGDVGTSAAVSIGAYPTDVNGRYTFAVSPSTGVSISVAGLVLASQDASGGGAGTPAWTTMVGSPQEFILIGVATAAASRVTCASMRTESTLWYTPAEPLQCTVTLANAQGAVNGVQSDYAVLLPDGGSVAPTSATAWGPRLVWNVTAPPQPSTSATAETAATARAAVVTLAAAVQSSFGVQVRYTPSTTIIATYSGNLVYVSATVSPTPTLTQGKTVSLTLAGIGLVTTHRYALGAAPGCATVLAEATPTEGSVVGQLVLTFEVPSSVFVICFAPEDARTKLQPVSATQWTPQSGGADNNNRWTADDLVLLIIGVVFLAVLLVLLAILLWCILCGRADKDEYGDDDKAVDEHHRVDLRIAVGAAGERGRHVYMPPRANNRYVLRVTEAPPSPAPLPITASYTPPPPLPAIQTTSPPPTQQQQHQNQQQQQPHQQQQQQQPNSNTQIRINIHESDTGGATAVASRAPQRQPTPEAVPSLVYTNSSSSGDAAAASSPATLRKRHHHRPRSSSSGGSSDLPPPRRQQPQSKSRYVDLDRRAGPAPQQSDSSSYDGASVTESRRSVPPLPPPLPPPPQSSAASVTAPRAPTPSATAGLVQSPRQAGTAPSALPPLPPPPTLPTVSLASTTATAAAVPLASGPYQHLHHTASGPTIPGMVDASATAVGSSHRSPSNDSAAGEELVGPFTVAGHTSKPMVRSASSSRRT</sequence>
<evidence type="ECO:0000256" key="1">
    <source>
        <dbReference type="SAM" id="MobiDB-lite"/>
    </source>
</evidence>
<protein>
    <submittedName>
        <fullName evidence="3">Uncharacterized protein</fullName>
    </submittedName>
</protein>
<comment type="caution">
    <text evidence="3">The sequence shown here is derived from an EMBL/GenBank/DDBJ whole genome shotgun (WGS) entry which is preliminary data.</text>
</comment>
<name>A0AAW0EY40_9TRYP</name>
<evidence type="ECO:0000256" key="2">
    <source>
        <dbReference type="SAM" id="Phobius"/>
    </source>
</evidence>
<dbReference type="InterPro" id="IPR052886">
    <property type="entry name" value="LCS_TC/CRSF"/>
</dbReference>
<feature type="compositionally biased region" description="Low complexity" evidence="1">
    <location>
        <begin position="6519"/>
        <end position="6543"/>
    </location>
</feature>
<proteinExistence type="predicted"/>
<feature type="compositionally biased region" description="Basic residues" evidence="1">
    <location>
        <begin position="6598"/>
        <end position="6607"/>
    </location>
</feature>
<accession>A0AAW0EY40</accession>
<keyword evidence="4" id="KW-1185">Reference proteome</keyword>
<dbReference type="EMBL" id="JAECZO010000151">
    <property type="protein sequence ID" value="KAK7198441.1"/>
    <property type="molecule type" value="Genomic_DNA"/>
</dbReference>
<feature type="compositionally biased region" description="Pro residues" evidence="1">
    <location>
        <begin position="6707"/>
        <end position="6717"/>
    </location>
</feature>
<keyword evidence="2" id="KW-0812">Transmembrane</keyword>
<feature type="compositionally biased region" description="Polar residues" evidence="1">
    <location>
        <begin position="6761"/>
        <end position="6773"/>
    </location>
</feature>
<feature type="compositionally biased region" description="Pro residues" evidence="1">
    <location>
        <begin position="6502"/>
        <end position="6518"/>
    </location>
</feature>
<gene>
    <name evidence="3" type="ORF">NESM_000804200</name>
</gene>
<reference evidence="3 4" key="1">
    <citation type="journal article" date="2021" name="MBio">
        <title>A New Model Trypanosomatid, Novymonas esmeraldas: Genomic Perception of Its 'Candidatus Pandoraea novymonadis' Endosymbiont.</title>
        <authorList>
            <person name="Zakharova A."/>
            <person name="Saura A."/>
            <person name="Butenko A."/>
            <person name="Podesvova L."/>
            <person name="Warmusova S."/>
            <person name="Kostygov A.Y."/>
            <person name="Nenarokova A."/>
            <person name="Lukes J."/>
            <person name="Opperdoes F.R."/>
            <person name="Yurchenko V."/>
        </authorList>
    </citation>
    <scope>NUCLEOTIDE SEQUENCE [LARGE SCALE GENOMIC DNA]</scope>
    <source>
        <strain evidence="3 4">E262AT.01</strain>
    </source>
</reference>
<feature type="region of interest" description="Disordered" evidence="1">
    <location>
        <begin position="6758"/>
        <end position="6803"/>
    </location>
</feature>
<feature type="compositionally biased region" description="Pro residues" evidence="1">
    <location>
        <begin position="6663"/>
        <end position="6674"/>
    </location>
</feature>
<organism evidence="3 4">
    <name type="scientific">Novymonas esmeraldas</name>
    <dbReference type="NCBI Taxonomy" id="1808958"/>
    <lineage>
        <taxon>Eukaryota</taxon>
        <taxon>Discoba</taxon>
        <taxon>Euglenozoa</taxon>
        <taxon>Kinetoplastea</taxon>
        <taxon>Metakinetoplastina</taxon>
        <taxon>Trypanosomatida</taxon>
        <taxon>Trypanosomatidae</taxon>
        <taxon>Novymonas</taxon>
    </lineage>
</organism>
<dbReference type="Proteomes" id="UP001430356">
    <property type="component" value="Unassembled WGS sequence"/>
</dbReference>
<feature type="region of interest" description="Disordered" evidence="1">
    <location>
        <begin position="6556"/>
        <end position="6721"/>
    </location>
</feature>
<feature type="transmembrane region" description="Helical" evidence="2">
    <location>
        <begin position="21"/>
        <end position="48"/>
    </location>
</feature>
<evidence type="ECO:0000313" key="4">
    <source>
        <dbReference type="Proteomes" id="UP001430356"/>
    </source>
</evidence>
<feature type="compositionally biased region" description="Gly residues" evidence="1">
    <location>
        <begin position="503"/>
        <end position="516"/>
    </location>
</feature>
<feature type="compositionally biased region" description="Low complexity" evidence="1">
    <location>
        <begin position="6583"/>
        <end position="6596"/>
    </location>
</feature>
<dbReference type="PANTHER" id="PTHR23261">
    <property type="entry name" value="GROUNDHOG-RELATED"/>
    <property type="match status" value="1"/>
</dbReference>